<reference evidence="2 3" key="1">
    <citation type="submission" date="2017-04" db="EMBL/GenBank/DDBJ databases">
        <authorList>
            <person name="Afonso C.L."/>
            <person name="Miller P.J."/>
            <person name="Scott M.A."/>
            <person name="Spackman E."/>
            <person name="Goraichik I."/>
            <person name="Dimitrov K.M."/>
            <person name="Suarez D.L."/>
            <person name="Swayne D.E."/>
        </authorList>
    </citation>
    <scope>NUCLEOTIDE SEQUENCE [LARGE SCALE GENOMIC DNA]</scope>
    <source>
        <strain evidence="2 3">DSM 26133</strain>
    </source>
</reference>
<gene>
    <name evidence="2" type="ORF">SAMN04488029_0141</name>
</gene>
<evidence type="ECO:0000313" key="2">
    <source>
        <dbReference type="EMBL" id="SMD31803.1"/>
    </source>
</evidence>
<proteinExistence type="predicted"/>
<evidence type="ECO:0000313" key="3">
    <source>
        <dbReference type="Proteomes" id="UP000192472"/>
    </source>
</evidence>
<keyword evidence="1" id="KW-1133">Transmembrane helix</keyword>
<organism evidence="2 3">
    <name type="scientific">Reichenbachiella faecimaris</name>
    <dbReference type="NCBI Taxonomy" id="692418"/>
    <lineage>
        <taxon>Bacteria</taxon>
        <taxon>Pseudomonadati</taxon>
        <taxon>Bacteroidota</taxon>
        <taxon>Cytophagia</taxon>
        <taxon>Cytophagales</taxon>
        <taxon>Reichenbachiellaceae</taxon>
        <taxon>Reichenbachiella</taxon>
    </lineage>
</organism>
<feature type="transmembrane region" description="Helical" evidence="1">
    <location>
        <begin position="20"/>
        <end position="41"/>
    </location>
</feature>
<keyword evidence="1" id="KW-0472">Membrane</keyword>
<name>A0A1W2G5C8_REIFA</name>
<evidence type="ECO:0000256" key="1">
    <source>
        <dbReference type="SAM" id="Phobius"/>
    </source>
</evidence>
<accession>A0A1W2G5C8</accession>
<sequence>MKECCKKGDVKPQSKLKIWATRIIWGIVILLVITIATIQMFNY</sequence>
<dbReference type="EMBL" id="FWYF01000001">
    <property type="protein sequence ID" value="SMD31803.1"/>
    <property type="molecule type" value="Genomic_DNA"/>
</dbReference>
<dbReference type="Proteomes" id="UP000192472">
    <property type="component" value="Unassembled WGS sequence"/>
</dbReference>
<keyword evidence="3" id="KW-1185">Reference proteome</keyword>
<keyword evidence="1" id="KW-0812">Transmembrane</keyword>
<protein>
    <submittedName>
        <fullName evidence="2">Uncharacterized protein</fullName>
    </submittedName>
</protein>
<dbReference type="STRING" id="692418.SAMN04488029_0141"/>
<dbReference type="AlphaFoldDB" id="A0A1W2G5C8"/>